<evidence type="ECO:0000313" key="3">
    <source>
        <dbReference type="Proteomes" id="UP000324705"/>
    </source>
</evidence>
<gene>
    <name evidence="2" type="ORF">TRITD_4Av1G234380</name>
</gene>
<sequence length="98" mass="11034">MSCMCRGHYPSADEYLNHAEKSDTTLVEAFKRMRVIEEEEPVEALDENGEPDEEVMETEENVDEVVQVDTDQPEETVLVNGNEGEEQWGTNNEGTSPA</sequence>
<name>A0A9R0SP49_TRITD</name>
<dbReference type="AlphaFoldDB" id="A0A9R0SP49"/>
<dbReference type="Gramene" id="TRITD4Av1G234380.25">
    <property type="protein sequence ID" value="TRITD4Av1G234380.25"/>
    <property type="gene ID" value="TRITD4Av1G234380"/>
</dbReference>
<reference evidence="2 3" key="1">
    <citation type="submission" date="2017-09" db="EMBL/GenBank/DDBJ databases">
        <authorList>
            <consortium name="International Durum Wheat Genome Sequencing Consortium (IDWGSC)"/>
            <person name="Milanesi L."/>
        </authorList>
    </citation>
    <scope>NUCLEOTIDE SEQUENCE [LARGE SCALE GENOMIC DNA]</scope>
    <source>
        <strain evidence="3">cv. Svevo</strain>
    </source>
</reference>
<feature type="region of interest" description="Disordered" evidence="1">
    <location>
        <begin position="69"/>
        <end position="98"/>
    </location>
</feature>
<organism evidence="2 3">
    <name type="scientific">Triticum turgidum subsp. durum</name>
    <name type="common">Durum wheat</name>
    <name type="synonym">Triticum durum</name>
    <dbReference type="NCBI Taxonomy" id="4567"/>
    <lineage>
        <taxon>Eukaryota</taxon>
        <taxon>Viridiplantae</taxon>
        <taxon>Streptophyta</taxon>
        <taxon>Embryophyta</taxon>
        <taxon>Tracheophyta</taxon>
        <taxon>Spermatophyta</taxon>
        <taxon>Magnoliopsida</taxon>
        <taxon>Liliopsida</taxon>
        <taxon>Poales</taxon>
        <taxon>Poaceae</taxon>
        <taxon>BOP clade</taxon>
        <taxon>Pooideae</taxon>
        <taxon>Triticodae</taxon>
        <taxon>Triticeae</taxon>
        <taxon>Triticinae</taxon>
        <taxon>Triticum</taxon>
    </lineage>
</organism>
<accession>A0A9R0SP49</accession>
<feature type="compositionally biased region" description="Polar residues" evidence="1">
    <location>
        <begin position="88"/>
        <end position="98"/>
    </location>
</feature>
<proteinExistence type="predicted"/>
<dbReference type="Proteomes" id="UP000324705">
    <property type="component" value="Chromosome 4A"/>
</dbReference>
<keyword evidence="3" id="KW-1185">Reference proteome</keyword>
<evidence type="ECO:0000313" key="2">
    <source>
        <dbReference type="EMBL" id="VAH98290.1"/>
    </source>
</evidence>
<protein>
    <submittedName>
        <fullName evidence="2">Uncharacterized protein</fullName>
    </submittedName>
</protein>
<evidence type="ECO:0000256" key="1">
    <source>
        <dbReference type="SAM" id="MobiDB-lite"/>
    </source>
</evidence>
<dbReference type="EMBL" id="LT934117">
    <property type="protein sequence ID" value="VAH98290.1"/>
    <property type="molecule type" value="Genomic_DNA"/>
</dbReference>